<dbReference type="GeneID" id="28865369"/>
<comment type="caution">
    <text evidence="1">The sequence shown here is derived from an EMBL/GenBank/DDBJ whole genome shotgun (WGS) entry which is preliminary data.</text>
</comment>
<name>A0A1B7YF32_COLHI</name>
<accession>A0A1B7YF32</accession>
<protein>
    <submittedName>
        <fullName evidence="1">Uncharacterized protein</fullName>
    </submittedName>
</protein>
<dbReference type="AlphaFoldDB" id="A0A1B7YF32"/>
<dbReference type="KEGG" id="chig:CH63R_06287"/>
<proteinExistence type="predicted"/>
<evidence type="ECO:0000313" key="1">
    <source>
        <dbReference type="EMBL" id="OBR10595.1"/>
    </source>
</evidence>
<evidence type="ECO:0000313" key="2">
    <source>
        <dbReference type="Proteomes" id="UP000092177"/>
    </source>
</evidence>
<keyword evidence="2" id="KW-1185">Reference proteome</keyword>
<reference evidence="2" key="1">
    <citation type="journal article" date="2017" name="BMC Genomics">
        <title>Gapless genome assembly of Colletotrichum higginsianum reveals chromosome structure and association of transposable elements with secondary metabolite gene clusters.</title>
        <authorList>
            <person name="Dallery J.-F."/>
            <person name="Lapalu N."/>
            <person name="Zampounis A."/>
            <person name="Pigne S."/>
            <person name="Luyten I."/>
            <person name="Amselem J."/>
            <person name="Wittenberg A.H.J."/>
            <person name="Zhou S."/>
            <person name="de Queiroz M.V."/>
            <person name="Robin G.P."/>
            <person name="Auger A."/>
            <person name="Hainaut M."/>
            <person name="Henrissat B."/>
            <person name="Kim K.-T."/>
            <person name="Lee Y.-H."/>
            <person name="Lespinet O."/>
            <person name="Schwartz D.C."/>
            <person name="Thon M.R."/>
            <person name="O'Connell R.J."/>
        </authorList>
    </citation>
    <scope>NUCLEOTIDE SEQUENCE [LARGE SCALE GENOMIC DNA]</scope>
    <source>
        <strain evidence="2">IMI 349063</strain>
    </source>
</reference>
<dbReference type="RefSeq" id="XP_018159112.1">
    <property type="nucleotide sequence ID" value="XM_018301262.1"/>
</dbReference>
<gene>
    <name evidence="1" type="ORF">CH63R_06287</name>
</gene>
<dbReference type="Proteomes" id="UP000092177">
    <property type="component" value="Chromosome 4"/>
</dbReference>
<dbReference type="EMBL" id="LTAN01000004">
    <property type="protein sequence ID" value="OBR10595.1"/>
    <property type="molecule type" value="Genomic_DNA"/>
</dbReference>
<organism evidence="1 2">
    <name type="scientific">Colletotrichum higginsianum (strain IMI 349063)</name>
    <name type="common">Crucifer anthracnose fungus</name>
    <dbReference type="NCBI Taxonomy" id="759273"/>
    <lineage>
        <taxon>Eukaryota</taxon>
        <taxon>Fungi</taxon>
        <taxon>Dikarya</taxon>
        <taxon>Ascomycota</taxon>
        <taxon>Pezizomycotina</taxon>
        <taxon>Sordariomycetes</taxon>
        <taxon>Hypocreomycetidae</taxon>
        <taxon>Glomerellales</taxon>
        <taxon>Glomerellaceae</taxon>
        <taxon>Colletotrichum</taxon>
        <taxon>Colletotrichum destructivum species complex</taxon>
    </lineage>
</organism>
<dbReference type="VEuPathDB" id="FungiDB:CH63R_06287"/>
<sequence>MSTVTGVPASQALCPGFWETLKGLVQARLFPLGRCEQEFYRAPVGESHHVSSLVRISKSRPHYLSHTAHSMAHA</sequence>